<protein>
    <submittedName>
        <fullName evidence="1">Uncharacterized protein</fullName>
    </submittedName>
</protein>
<sequence length="136" mass="15653">MKLLYIASDRLRGFASACSGWVGAWRDWLYDPGPVNERERRGRKLLLEWLSVAQRIQYEQYNYFDVTGCHSGKRYRIRHGMGTNIYELDDRGRALTGWCFVPEGYLVAGDVMLAQKIALETDERGALALANNFSLR</sequence>
<name>A0A1M5Q5E8_9BRAD</name>
<reference evidence="1 2" key="1">
    <citation type="submission" date="2016-11" db="EMBL/GenBank/DDBJ databases">
        <authorList>
            <person name="Jaros S."/>
            <person name="Januszkiewicz K."/>
            <person name="Wedrychowicz H."/>
        </authorList>
    </citation>
    <scope>NUCLEOTIDE SEQUENCE [LARGE SCALE GENOMIC DNA]</scope>
    <source>
        <strain evidence="1 2">GAS242</strain>
    </source>
</reference>
<gene>
    <name evidence="1" type="ORF">SAMN05444169_5682</name>
</gene>
<proteinExistence type="predicted"/>
<dbReference type="EMBL" id="LT670818">
    <property type="protein sequence ID" value="SHH08969.1"/>
    <property type="molecule type" value="Genomic_DNA"/>
</dbReference>
<organism evidence="1 2">
    <name type="scientific">Bradyrhizobium erythrophlei</name>
    <dbReference type="NCBI Taxonomy" id="1437360"/>
    <lineage>
        <taxon>Bacteria</taxon>
        <taxon>Pseudomonadati</taxon>
        <taxon>Pseudomonadota</taxon>
        <taxon>Alphaproteobacteria</taxon>
        <taxon>Hyphomicrobiales</taxon>
        <taxon>Nitrobacteraceae</taxon>
        <taxon>Bradyrhizobium</taxon>
    </lineage>
</organism>
<evidence type="ECO:0000313" key="1">
    <source>
        <dbReference type="EMBL" id="SHH08969.1"/>
    </source>
</evidence>
<dbReference type="Proteomes" id="UP000190675">
    <property type="component" value="Chromosome I"/>
</dbReference>
<accession>A0A1M5Q5E8</accession>
<dbReference type="AlphaFoldDB" id="A0A1M5Q5E8"/>
<evidence type="ECO:0000313" key="2">
    <source>
        <dbReference type="Proteomes" id="UP000190675"/>
    </source>
</evidence>